<keyword evidence="5" id="KW-0762">Sugar transport</keyword>
<dbReference type="EMBL" id="BMYQ01000018">
    <property type="protein sequence ID" value="GGW45106.1"/>
    <property type="molecule type" value="Genomic_DNA"/>
</dbReference>
<gene>
    <name evidence="14" type="primary">rkpT1</name>
    <name evidence="14" type="ORF">GCM10011452_36710</name>
</gene>
<dbReference type="PANTHER" id="PTHR30413:SF10">
    <property type="entry name" value="CAPSULE POLYSACCHARIDE EXPORT INNER-MEMBRANE PROTEIN CTRC"/>
    <property type="match status" value="1"/>
</dbReference>
<feature type="transmembrane region" description="Helical" evidence="11">
    <location>
        <begin position="255"/>
        <end position="278"/>
    </location>
</feature>
<keyword evidence="4 11" id="KW-1003">Cell membrane</keyword>
<accession>A0A918J3A4</accession>
<dbReference type="Proteomes" id="UP000628984">
    <property type="component" value="Unassembled WGS sequence"/>
</dbReference>
<feature type="transmembrane region" description="Helical" evidence="11">
    <location>
        <begin position="173"/>
        <end position="200"/>
    </location>
</feature>
<evidence type="ECO:0000259" key="13">
    <source>
        <dbReference type="PROSITE" id="PS51012"/>
    </source>
</evidence>
<evidence type="ECO:0000256" key="2">
    <source>
        <dbReference type="ARBA" id="ARBA00007783"/>
    </source>
</evidence>
<dbReference type="GO" id="GO:0015920">
    <property type="term" value="P:lipopolysaccharide transport"/>
    <property type="evidence" value="ECO:0007669"/>
    <property type="project" value="TreeGrafter"/>
</dbReference>
<dbReference type="PRINTS" id="PR00164">
    <property type="entry name" value="ABC2TRNSPORT"/>
</dbReference>
<keyword evidence="3 11" id="KW-0813">Transport</keyword>
<evidence type="ECO:0000256" key="12">
    <source>
        <dbReference type="SAM" id="MobiDB-lite"/>
    </source>
</evidence>
<dbReference type="PANTHER" id="PTHR30413">
    <property type="entry name" value="INNER MEMBRANE TRANSPORT PERMEASE"/>
    <property type="match status" value="1"/>
</dbReference>
<feature type="domain" description="ABC transmembrane type-2" evidence="13">
    <location>
        <begin position="60"/>
        <end position="281"/>
    </location>
</feature>
<evidence type="ECO:0000256" key="10">
    <source>
        <dbReference type="ARBA" id="ARBA00023136"/>
    </source>
</evidence>
<comment type="subcellular location">
    <subcellularLocation>
        <location evidence="11">Cell inner membrane</location>
        <topology evidence="11">Multi-pass membrane protein</topology>
    </subcellularLocation>
    <subcellularLocation>
        <location evidence="1">Cell membrane</location>
        <topology evidence="1">Multi-pass membrane protein</topology>
    </subcellularLocation>
</comment>
<dbReference type="Pfam" id="PF01061">
    <property type="entry name" value="ABC2_membrane"/>
    <property type="match status" value="1"/>
</dbReference>
<feature type="transmembrane region" description="Helical" evidence="11">
    <location>
        <begin position="212"/>
        <end position="235"/>
    </location>
</feature>
<comment type="caution">
    <text evidence="14">The sequence shown here is derived from an EMBL/GenBank/DDBJ whole genome shotgun (WGS) entry which is preliminary data.</text>
</comment>
<dbReference type="GO" id="GO:0015774">
    <property type="term" value="P:polysaccharide transport"/>
    <property type="evidence" value="ECO:0007669"/>
    <property type="project" value="UniProtKB-KW"/>
</dbReference>
<keyword evidence="9" id="KW-0625">Polysaccharide transport</keyword>
<dbReference type="AlphaFoldDB" id="A0A918J3A4"/>
<comment type="similarity">
    <text evidence="2 11">Belongs to the ABC-2 integral membrane protein family.</text>
</comment>
<reference evidence="14" key="2">
    <citation type="submission" date="2020-09" db="EMBL/GenBank/DDBJ databases">
        <authorList>
            <person name="Sun Q."/>
            <person name="Kim S."/>
        </authorList>
    </citation>
    <scope>NUCLEOTIDE SEQUENCE</scope>
    <source>
        <strain evidence="14">KCTC 23714</strain>
    </source>
</reference>
<feature type="transmembrane region" description="Helical" evidence="11">
    <location>
        <begin position="61"/>
        <end position="83"/>
    </location>
</feature>
<keyword evidence="10 11" id="KW-0472">Membrane</keyword>
<proteinExistence type="inferred from homology"/>
<evidence type="ECO:0000256" key="11">
    <source>
        <dbReference type="RuleBase" id="RU361157"/>
    </source>
</evidence>
<dbReference type="PROSITE" id="PS51012">
    <property type="entry name" value="ABC_TM2"/>
    <property type="match status" value="1"/>
</dbReference>
<dbReference type="InterPro" id="IPR013525">
    <property type="entry name" value="ABC2_TM"/>
</dbReference>
<keyword evidence="6 11" id="KW-0812">Transmembrane</keyword>
<evidence type="ECO:0000256" key="3">
    <source>
        <dbReference type="ARBA" id="ARBA00022448"/>
    </source>
</evidence>
<evidence type="ECO:0000313" key="14">
    <source>
        <dbReference type="EMBL" id="GGW45106.1"/>
    </source>
</evidence>
<evidence type="ECO:0000313" key="15">
    <source>
        <dbReference type="Proteomes" id="UP000628984"/>
    </source>
</evidence>
<dbReference type="InterPro" id="IPR000412">
    <property type="entry name" value="ABC_2_transport"/>
</dbReference>
<dbReference type="GO" id="GO:0140359">
    <property type="term" value="F:ABC-type transporter activity"/>
    <property type="evidence" value="ECO:0007669"/>
    <property type="project" value="InterPro"/>
</dbReference>
<feature type="transmembrane region" description="Helical" evidence="11">
    <location>
        <begin position="95"/>
        <end position="119"/>
    </location>
</feature>
<reference evidence="14" key="1">
    <citation type="journal article" date="2014" name="Int. J. Syst. Evol. Microbiol.">
        <title>Complete genome sequence of Corynebacterium casei LMG S-19264T (=DSM 44701T), isolated from a smear-ripened cheese.</title>
        <authorList>
            <consortium name="US DOE Joint Genome Institute (JGI-PGF)"/>
            <person name="Walter F."/>
            <person name="Albersmeier A."/>
            <person name="Kalinowski J."/>
            <person name="Ruckert C."/>
        </authorList>
    </citation>
    <scope>NUCLEOTIDE SEQUENCE</scope>
    <source>
        <strain evidence="14">KCTC 23714</strain>
    </source>
</reference>
<evidence type="ECO:0000256" key="4">
    <source>
        <dbReference type="ARBA" id="ARBA00022475"/>
    </source>
</evidence>
<evidence type="ECO:0000256" key="5">
    <source>
        <dbReference type="ARBA" id="ARBA00022597"/>
    </source>
</evidence>
<dbReference type="InterPro" id="IPR047817">
    <property type="entry name" value="ABC2_TM_bact-type"/>
</dbReference>
<organism evidence="14 15">
    <name type="scientific">Gemmobacter lanyuensis</name>
    <dbReference type="NCBI Taxonomy" id="1054497"/>
    <lineage>
        <taxon>Bacteria</taxon>
        <taxon>Pseudomonadati</taxon>
        <taxon>Pseudomonadota</taxon>
        <taxon>Alphaproteobacteria</taxon>
        <taxon>Rhodobacterales</taxon>
        <taxon>Paracoccaceae</taxon>
        <taxon>Gemmobacter</taxon>
    </lineage>
</organism>
<feature type="region of interest" description="Disordered" evidence="12">
    <location>
        <begin position="1"/>
        <end position="26"/>
    </location>
</feature>
<evidence type="ECO:0000256" key="7">
    <source>
        <dbReference type="ARBA" id="ARBA00022903"/>
    </source>
</evidence>
<keyword evidence="15" id="KW-1185">Reference proteome</keyword>
<feature type="compositionally biased region" description="Low complexity" evidence="12">
    <location>
        <begin position="1"/>
        <end position="12"/>
    </location>
</feature>
<evidence type="ECO:0000256" key="1">
    <source>
        <dbReference type="ARBA" id="ARBA00004651"/>
    </source>
</evidence>
<dbReference type="RefSeq" id="WP_189635342.1">
    <property type="nucleotide sequence ID" value="NZ_BMYQ01000018.1"/>
</dbReference>
<sequence length="289" mass="32208">MPSSSLLPDADPSPVPQSAVPLPQEPRQPRRVLTRRFPTLRTVLALMLREMSSRYGRSPGGYLWAVLEPLGAILLLSVAFGLFMRSPPLGTNFMLFYATGYLPFMVYGDIANAVARAIVYSRPLLMYPAVTWVDALLGRFALNALTGITITFLVLLGILLLSDTHVILELQPILLSHLMLMVFSMGIGVLNCALFGLLPVWEMVWGITMRPLMLASGVMFIYEDMPSFARAILWYNPLLHVTGEMRKGFYPMYDASYVAPSFVLLFGLGTLFLGTVLLGRYHRDILNND</sequence>
<name>A0A918J3A4_9RHOB</name>
<keyword evidence="8 11" id="KW-1133">Transmembrane helix</keyword>
<feature type="transmembrane region" description="Helical" evidence="11">
    <location>
        <begin position="140"/>
        <end position="161"/>
    </location>
</feature>
<keyword evidence="7" id="KW-0972">Capsule biogenesis/degradation</keyword>
<dbReference type="GO" id="GO:0043190">
    <property type="term" value="C:ATP-binding cassette (ABC) transporter complex"/>
    <property type="evidence" value="ECO:0007669"/>
    <property type="project" value="InterPro"/>
</dbReference>
<evidence type="ECO:0000256" key="9">
    <source>
        <dbReference type="ARBA" id="ARBA00023047"/>
    </source>
</evidence>
<evidence type="ECO:0000256" key="6">
    <source>
        <dbReference type="ARBA" id="ARBA00022692"/>
    </source>
</evidence>
<evidence type="ECO:0000256" key="8">
    <source>
        <dbReference type="ARBA" id="ARBA00022989"/>
    </source>
</evidence>
<protein>
    <recommendedName>
        <fullName evidence="11">Transport permease protein</fullName>
    </recommendedName>
</protein>